<organism evidence="2 3">
    <name type="scientific">Ilex paraguariensis</name>
    <name type="common">yerba mate</name>
    <dbReference type="NCBI Taxonomy" id="185542"/>
    <lineage>
        <taxon>Eukaryota</taxon>
        <taxon>Viridiplantae</taxon>
        <taxon>Streptophyta</taxon>
        <taxon>Embryophyta</taxon>
        <taxon>Tracheophyta</taxon>
        <taxon>Spermatophyta</taxon>
        <taxon>Magnoliopsida</taxon>
        <taxon>eudicotyledons</taxon>
        <taxon>Gunneridae</taxon>
        <taxon>Pentapetalae</taxon>
        <taxon>asterids</taxon>
        <taxon>campanulids</taxon>
        <taxon>Aquifoliales</taxon>
        <taxon>Aquifoliaceae</taxon>
        <taxon>Ilex</taxon>
    </lineage>
</organism>
<evidence type="ECO:0000313" key="3">
    <source>
        <dbReference type="Proteomes" id="UP001642360"/>
    </source>
</evidence>
<evidence type="ECO:0000313" key="2">
    <source>
        <dbReference type="EMBL" id="CAK9153427.1"/>
    </source>
</evidence>
<dbReference type="Proteomes" id="UP001642360">
    <property type="component" value="Unassembled WGS sequence"/>
</dbReference>
<name>A0ABC8S8D9_9AQUA</name>
<reference evidence="2 3" key="1">
    <citation type="submission" date="2024-02" db="EMBL/GenBank/DDBJ databases">
        <authorList>
            <person name="Vignale AGUSTIN F."/>
            <person name="Sosa J E."/>
            <person name="Modenutti C."/>
        </authorList>
    </citation>
    <scope>NUCLEOTIDE SEQUENCE [LARGE SCALE GENOMIC DNA]</scope>
</reference>
<protein>
    <submittedName>
        <fullName evidence="2">Uncharacterized protein</fullName>
    </submittedName>
</protein>
<comment type="caution">
    <text evidence="2">The sequence shown here is derived from an EMBL/GenBank/DDBJ whole genome shotgun (WGS) entry which is preliminary data.</text>
</comment>
<evidence type="ECO:0000256" key="1">
    <source>
        <dbReference type="SAM" id="MobiDB-lite"/>
    </source>
</evidence>
<feature type="region of interest" description="Disordered" evidence="1">
    <location>
        <begin position="36"/>
        <end position="69"/>
    </location>
</feature>
<gene>
    <name evidence="2" type="ORF">ILEXP_LOCUS21695</name>
</gene>
<proteinExistence type="predicted"/>
<accession>A0ABC8S8D9</accession>
<sequence length="69" mass="8210">TNQGQPSKHNHLKKIDQMHQWRKKTTKDFIVELTPVEEEDNETLTPQEARPDAWAPWAPRLSWHQQQTP</sequence>
<dbReference type="EMBL" id="CAUOFW020002392">
    <property type="protein sequence ID" value="CAK9153427.1"/>
    <property type="molecule type" value="Genomic_DNA"/>
</dbReference>
<dbReference type="AlphaFoldDB" id="A0ABC8S8D9"/>
<feature type="non-terminal residue" evidence="2">
    <location>
        <position position="1"/>
    </location>
</feature>
<keyword evidence="3" id="KW-1185">Reference proteome</keyword>